<name>A0A9P4PI34_9PLEO</name>
<feature type="compositionally biased region" description="Basic and acidic residues" evidence="1">
    <location>
        <begin position="280"/>
        <end position="289"/>
    </location>
</feature>
<evidence type="ECO:0000256" key="1">
    <source>
        <dbReference type="SAM" id="MobiDB-lite"/>
    </source>
</evidence>
<reference evidence="2" key="1">
    <citation type="journal article" date="2020" name="Stud. Mycol.">
        <title>101 Dothideomycetes genomes: a test case for predicting lifestyles and emergence of pathogens.</title>
        <authorList>
            <person name="Haridas S."/>
            <person name="Albert R."/>
            <person name="Binder M."/>
            <person name="Bloem J."/>
            <person name="Labutti K."/>
            <person name="Salamov A."/>
            <person name="Andreopoulos B."/>
            <person name="Baker S."/>
            <person name="Barry K."/>
            <person name="Bills G."/>
            <person name="Bluhm B."/>
            <person name="Cannon C."/>
            <person name="Castanera R."/>
            <person name="Culley D."/>
            <person name="Daum C."/>
            <person name="Ezra D."/>
            <person name="Gonzalez J."/>
            <person name="Henrissat B."/>
            <person name="Kuo A."/>
            <person name="Liang C."/>
            <person name="Lipzen A."/>
            <person name="Lutzoni F."/>
            <person name="Magnuson J."/>
            <person name="Mondo S."/>
            <person name="Nolan M."/>
            <person name="Ohm R."/>
            <person name="Pangilinan J."/>
            <person name="Park H.-J."/>
            <person name="Ramirez L."/>
            <person name="Alfaro M."/>
            <person name="Sun H."/>
            <person name="Tritt A."/>
            <person name="Yoshinaga Y."/>
            <person name="Zwiers L.-H."/>
            <person name="Turgeon B."/>
            <person name="Goodwin S."/>
            <person name="Spatafora J."/>
            <person name="Crous P."/>
            <person name="Grigoriev I."/>
        </authorList>
    </citation>
    <scope>NUCLEOTIDE SEQUENCE</scope>
    <source>
        <strain evidence="2">CBS 690.94</strain>
    </source>
</reference>
<feature type="region of interest" description="Disordered" evidence="1">
    <location>
        <begin position="280"/>
        <end position="299"/>
    </location>
</feature>
<sequence>MTDPDAPLHPQFIHPKCATYHLPPPGTPLTEYGLVHGGAIITMAETLSRSDAESNWVLSRLLQSTYIDPFIRIDRNDAIVIPTATHMERLTQIHKRYKHVCSLSHNSALEMLWVPGFEPSYEGNPAIEDLDGLEVPGGLRKAVFDGADMYERSGKRRGVVFGEVRDRGGWGRRLWDLPRGEMEGTPEEIPSEWVTQVTCQKDMESGRLVLKNVRVGPKVSAAGLMRVNVEGVEIRFVEVWSAENGEGVSAEKVKGASAEDVEGASARAVEGANAVDYAGDPEKMIKQEEGSTVVGDSVE</sequence>
<gene>
    <name evidence="2" type="ORF">P171DRAFT_444802</name>
</gene>
<comment type="caution">
    <text evidence="2">The sequence shown here is derived from an EMBL/GenBank/DDBJ whole genome shotgun (WGS) entry which is preliminary data.</text>
</comment>
<keyword evidence="3" id="KW-1185">Reference proteome</keyword>
<proteinExistence type="predicted"/>
<dbReference type="EMBL" id="MU001502">
    <property type="protein sequence ID" value="KAF2443369.1"/>
    <property type="molecule type" value="Genomic_DNA"/>
</dbReference>
<protein>
    <submittedName>
        <fullName evidence="2">Uncharacterized protein</fullName>
    </submittedName>
</protein>
<evidence type="ECO:0000313" key="3">
    <source>
        <dbReference type="Proteomes" id="UP000799764"/>
    </source>
</evidence>
<dbReference type="AlphaFoldDB" id="A0A9P4PI34"/>
<accession>A0A9P4PI34</accession>
<evidence type="ECO:0000313" key="2">
    <source>
        <dbReference type="EMBL" id="KAF2443369.1"/>
    </source>
</evidence>
<organism evidence="2 3">
    <name type="scientific">Karstenula rhodostoma CBS 690.94</name>
    <dbReference type="NCBI Taxonomy" id="1392251"/>
    <lineage>
        <taxon>Eukaryota</taxon>
        <taxon>Fungi</taxon>
        <taxon>Dikarya</taxon>
        <taxon>Ascomycota</taxon>
        <taxon>Pezizomycotina</taxon>
        <taxon>Dothideomycetes</taxon>
        <taxon>Pleosporomycetidae</taxon>
        <taxon>Pleosporales</taxon>
        <taxon>Massarineae</taxon>
        <taxon>Didymosphaeriaceae</taxon>
        <taxon>Karstenula</taxon>
    </lineage>
</organism>
<dbReference type="Proteomes" id="UP000799764">
    <property type="component" value="Unassembled WGS sequence"/>
</dbReference>
<dbReference type="OrthoDB" id="3684005at2759"/>